<evidence type="ECO:0000313" key="2">
    <source>
        <dbReference type="EMBL" id="VVC92326.1"/>
    </source>
</evidence>
<feature type="compositionally biased region" description="Basic and acidic residues" evidence="1">
    <location>
        <begin position="85"/>
        <end position="96"/>
    </location>
</feature>
<feature type="region of interest" description="Disordered" evidence="1">
    <location>
        <begin position="22"/>
        <end position="47"/>
    </location>
</feature>
<feature type="region of interest" description="Disordered" evidence="1">
    <location>
        <begin position="64"/>
        <end position="107"/>
    </location>
</feature>
<dbReference type="EMBL" id="FZQP02001271">
    <property type="protein sequence ID" value="VVC92326.1"/>
    <property type="molecule type" value="Genomic_DNA"/>
</dbReference>
<protein>
    <submittedName>
        <fullName evidence="2">Uncharacterized protein</fullName>
    </submittedName>
</protein>
<accession>A0A5E4Q4Z3</accession>
<dbReference type="Proteomes" id="UP000324832">
    <property type="component" value="Unassembled WGS sequence"/>
</dbReference>
<proteinExistence type="predicted"/>
<name>A0A5E4Q4Z3_9NEOP</name>
<dbReference type="AlphaFoldDB" id="A0A5E4Q4Z3"/>
<organism evidence="2 3">
    <name type="scientific">Leptidea sinapis</name>
    <dbReference type="NCBI Taxonomy" id="189913"/>
    <lineage>
        <taxon>Eukaryota</taxon>
        <taxon>Metazoa</taxon>
        <taxon>Ecdysozoa</taxon>
        <taxon>Arthropoda</taxon>
        <taxon>Hexapoda</taxon>
        <taxon>Insecta</taxon>
        <taxon>Pterygota</taxon>
        <taxon>Neoptera</taxon>
        <taxon>Endopterygota</taxon>
        <taxon>Lepidoptera</taxon>
        <taxon>Glossata</taxon>
        <taxon>Ditrysia</taxon>
        <taxon>Papilionoidea</taxon>
        <taxon>Pieridae</taxon>
        <taxon>Dismorphiinae</taxon>
        <taxon>Leptidea</taxon>
    </lineage>
</organism>
<keyword evidence="3" id="KW-1185">Reference proteome</keyword>
<sequence>MTSLPLTSSMKVAKLLNERHEESMLRRRELSERFPQRTYRAPDQRDGEYYVARDSHVEPYRRAEVPYNRHGDVDDRFGESTLPSIRDEFNGRRDKMTLPPRGLFDDV</sequence>
<feature type="compositionally biased region" description="Basic and acidic residues" evidence="1">
    <location>
        <begin position="64"/>
        <end position="78"/>
    </location>
</feature>
<gene>
    <name evidence="2" type="ORF">LSINAPIS_LOCUS4802</name>
</gene>
<evidence type="ECO:0000256" key="1">
    <source>
        <dbReference type="SAM" id="MobiDB-lite"/>
    </source>
</evidence>
<evidence type="ECO:0000313" key="3">
    <source>
        <dbReference type="Proteomes" id="UP000324832"/>
    </source>
</evidence>
<reference evidence="2 3" key="1">
    <citation type="submission" date="2017-07" db="EMBL/GenBank/DDBJ databases">
        <authorList>
            <person name="Talla V."/>
            <person name="Backstrom N."/>
        </authorList>
    </citation>
    <scope>NUCLEOTIDE SEQUENCE [LARGE SCALE GENOMIC DNA]</scope>
</reference>